<feature type="non-terminal residue" evidence="7">
    <location>
        <position position="559"/>
    </location>
</feature>
<keyword evidence="3" id="KW-0732">Signal</keyword>
<evidence type="ECO:0000313" key="8">
    <source>
        <dbReference type="Proteomes" id="UP000054064"/>
    </source>
</evidence>
<evidence type="ECO:0000313" key="7">
    <source>
        <dbReference type="EMBL" id="KFO86527.1"/>
    </source>
</evidence>
<comment type="subcellular location">
    <subcellularLocation>
        <location evidence="1">Membrane</location>
    </subcellularLocation>
</comment>
<sequence length="559" mass="62096">GFTCAAANEMEAERFQELAKVMKKKKVKLGEDQLSCLVKMVLLHGTPKDLDSYPEELLLFLSPSDYAVTGSCMQYFANIGKANLDVLQRESSQRKRLLLEALACLKIPGTEVNEENAEILGRLVCDLDGEYIRSSGGNLLRQLSQCASFRADQEEAIRSVISSGNTTFGPPEAWSTFTLNELSGLIPIFDHSILQKIPKNAWTLWLKNSARDSPLSREQLAAIVEELLPTRHKRAAGCPPDKKITEEILEDDFMPLYYPPDLLRACLKNVSLENHLSQILTYPFTVEQLAVLKDYLNEMYPDGYPESLFPKLGPLFSLFTPEDISKFQITSADGLADLLNNQPNPAQASAIIKRYVDLGHALNATALNAIGTKYLCLLNATELNTIDPSSLKLVSLNPSACSQSTKNILYAKAKRAFSDQPFPAYYELIKPYLEGAPGVDLKDLSKKNVNMNINTFVKLRRDSLMSLTPSEVKGLLGIYLPDLKEWQKKSPIWEWVQTQKQSELNKLGIGLTGGTQEGYINIMTPKFPTPSAASLGPVAMMLHLLPPLLISFLMMSILS</sequence>
<keyword evidence="5" id="KW-0472">Membrane</keyword>
<keyword evidence="6" id="KW-0325">Glycoprotein</keyword>
<dbReference type="PANTHER" id="PTHR23412">
    <property type="entry name" value="STEREOCILIN RELATED"/>
    <property type="match status" value="1"/>
</dbReference>
<dbReference type="Proteomes" id="UP000054064">
    <property type="component" value="Unassembled WGS sequence"/>
</dbReference>
<accession>A0A091GVM3</accession>
<evidence type="ECO:0000256" key="1">
    <source>
        <dbReference type="ARBA" id="ARBA00004370"/>
    </source>
</evidence>
<evidence type="ECO:0000256" key="6">
    <source>
        <dbReference type="ARBA" id="ARBA00023180"/>
    </source>
</evidence>
<evidence type="ECO:0000256" key="3">
    <source>
        <dbReference type="ARBA" id="ARBA00022729"/>
    </source>
</evidence>
<dbReference type="Pfam" id="PF06060">
    <property type="entry name" value="Mesothelin"/>
    <property type="match status" value="1"/>
</dbReference>
<keyword evidence="8" id="KW-1185">Reference proteome</keyword>
<organism evidence="7 8">
    <name type="scientific">Buceros rhinoceros silvestris</name>
    <dbReference type="NCBI Taxonomy" id="175836"/>
    <lineage>
        <taxon>Eukaryota</taxon>
        <taxon>Metazoa</taxon>
        <taxon>Chordata</taxon>
        <taxon>Craniata</taxon>
        <taxon>Vertebrata</taxon>
        <taxon>Euteleostomi</taxon>
        <taxon>Archelosauria</taxon>
        <taxon>Archosauria</taxon>
        <taxon>Dinosauria</taxon>
        <taxon>Saurischia</taxon>
        <taxon>Theropoda</taxon>
        <taxon>Coelurosauria</taxon>
        <taxon>Aves</taxon>
        <taxon>Neognathae</taxon>
        <taxon>Neoaves</taxon>
        <taxon>Telluraves</taxon>
        <taxon>Coraciimorphae</taxon>
        <taxon>Bucerotiformes</taxon>
        <taxon>Bucerotidae</taxon>
        <taxon>Buceros</taxon>
    </lineage>
</organism>
<dbReference type="GO" id="GO:0016020">
    <property type="term" value="C:membrane"/>
    <property type="evidence" value="ECO:0007669"/>
    <property type="project" value="UniProtKB-SubCell"/>
</dbReference>
<proteinExistence type="inferred from homology"/>
<dbReference type="GO" id="GO:0009986">
    <property type="term" value="C:cell surface"/>
    <property type="evidence" value="ECO:0007669"/>
    <property type="project" value="TreeGrafter"/>
</dbReference>
<evidence type="ECO:0000256" key="2">
    <source>
        <dbReference type="ARBA" id="ARBA00011016"/>
    </source>
</evidence>
<comment type="similarity">
    <text evidence="2">Belongs to the mesothelin family.</text>
</comment>
<dbReference type="InterPro" id="IPR010335">
    <property type="entry name" value="Mesothelin"/>
</dbReference>
<dbReference type="GO" id="GO:0007160">
    <property type="term" value="P:cell-matrix adhesion"/>
    <property type="evidence" value="ECO:0007669"/>
    <property type="project" value="TreeGrafter"/>
</dbReference>
<dbReference type="Gene3D" id="1.20.970.40">
    <property type="match status" value="1"/>
</dbReference>
<gene>
    <name evidence="7" type="ORF">N320_11129</name>
</gene>
<keyword evidence="4" id="KW-0130">Cell adhesion</keyword>
<evidence type="ECO:0000256" key="5">
    <source>
        <dbReference type="ARBA" id="ARBA00023136"/>
    </source>
</evidence>
<reference evidence="7 8" key="1">
    <citation type="submission" date="2014-04" db="EMBL/GenBank/DDBJ databases">
        <title>Genome evolution of avian class.</title>
        <authorList>
            <person name="Zhang G."/>
            <person name="Li C."/>
        </authorList>
    </citation>
    <scope>NUCLEOTIDE SEQUENCE [LARGE SCALE GENOMIC DNA]</scope>
    <source>
        <strain evidence="7">BGI_N320</strain>
    </source>
</reference>
<dbReference type="PANTHER" id="PTHR23412:SF6">
    <property type="entry name" value="MESOTHELIN"/>
    <property type="match status" value="1"/>
</dbReference>
<dbReference type="InterPro" id="IPR026664">
    <property type="entry name" value="Stereocilin-rel"/>
</dbReference>
<dbReference type="EMBL" id="KL511469">
    <property type="protein sequence ID" value="KFO86527.1"/>
    <property type="molecule type" value="Genomic_DNA"/>
</dbReference>
<protein>
    <submittedName>
        <fullName evidence="7">Mesothelin</fullName>
    </submittedName>
</protein>
<dbReference type="AlphaFoldDB" id="A0A091GVM3"/>
<feature type="non-terminal residue" evidence="7">
    <location>
        <position position="1"/>
    </location>
</feature>
<evidence type="ECO:0000256" key="4">
    <source>
        <dbReference type="ARBA" id="ARBA00022889"/>
    </source>
</evidence>
<name>A0A091GVM3_BUCRH</name>